<name>A0ABT6F9E9_9BACT</name>
<gene>
    <name evidence="2" type="ORF">PZE19_09560</name>
</gene>
<accession>A0ABT6F9E9</accession>
<keyword evidence="1" id="KW-0812">Transmembrane</keyword>
<protein>
    <recommendedName>
        <fullName evidence="4">Prepilin-type N-terminal cleavage/methylation domain-containing protein</fullName>
    </recommendedName>
</protein>
<dbReference type="EMBL" id="JARRAG010000002">
    <property type="protein sequence ID" value="MDG3004018.1"/>
    <property type="molecule type" value="Genomic_DNA"/>
</dbReference>
<proteinExistence type="predicted"/>
<evidence type="ECO:0000313" key="2">
    <source>
        <dbReference type="EMBL" id="MDG3004018.1"/>
    </source>
</evidence>
<feature type="transmembrane region" description="Helical" evidence="1">
    <location>
        <begin position="21"/>
        <end position="43"/>
    </location>
</feature>
<organism evidence="2 3">
    <name type="scientific">Paludisphaera mucosa</name>
    <dbReference type="NCBI Taxonomy" id="3030827"/>
    <lineage>
        <taxon>Bacteria</taxon>
        <taxon>Pseudomonadati</taxon>
        <taxon>Planctomycetota</taxon>
        <taxon>Planctomycetia</taxon>
        <taxon>Isosphaerales</taxon>
        <taxon>Isosphaeraceae</taxon>
        <taxon>Paludisphaera</taxon>
    </lineage>
</organism>
<keyword evidence="1" id="KW-0472">Membrane</keyword>
<evidence type="ECO:0000256" key="1">
    <source>
        <dbReference type="SAM" id="Phobius"/>
    </source>
</evidence>
<keyword evidence="3" id="KW-1185">Reference proteome</keyword>
<sequence>MSTPANRRSQSRRRGVTLVELMVLLTAVALMLGTCVMLLGLAMRLEADGRAAFERSEALDRLAGRFRADVHEARGVALDGRTLKLQPRPGRAVEYRVADDGAVSRVVVEGGKDAAREPYRIPQAVAARLEIREIEGRRFAAIVVDVQPRKDRIDPVRPVEILALAGKGAPAGKPEGGKP</sequence>
<evidence type="ECO:0000313" key="3">
    <source>
        <dbReference type="Proteomes" id="UP001216907"/>
    </source>
</evidence>
<comment type="caution">
    <text evidence="2">The sequence shown here is derived from an EMBL/GenBank/DDBJ whole genome shotgun (WGS) entry which is preliminary data.</text>
</comment>
<keyword evidence="1" id="KW-1133">Transmembrane helix</keyword>
<dbReference type="Proteomes" id="UP001216907">
    <property type="component" value="Unassembled WGS sequence"/>
</dbReference>
<evidence type="ECO:0008006" key="4">
    <source>
        <dbReference type="Google" id="ProtNLM"/>
    </source>
</evidence>
<dbReference type="RefSeq" id="WP_277860380.1">
    <property type="nucleotide sequence ID" value="NZ_JARRAG010000002.1"/>
</dbReference>
<reference evidence="2 3" key="1">
    <citation type="submission" date="2023-03" db="EMBL/GenBank/DDBJ databases">
        <title>Paludisphaera mucosa sp. nov. a novel planctomycete from northern fen.</title>
        <authorList>
            <person name="Ivanova A."/>
        </authorList>
    </citation>
    <scope>NUCLEOTIDE SEQUENCE [LARGE SCALE GENOMIC DNA]</scope>
    <source>
        <strain evidence="2 3">Pla2</strain>
    </source>
</reference>